<feature type="transmembrane region" description="Helical" evidence="1">
    <location>
        <begin position="33"/>
        <end position="54"/>
    </location>
</feature>
<name>A0A182D5F5_BLAVI</name>
<organism evidence="2">
    <name type="scientific">Blastochloris viridis</name>
    <name type="common">Rhodopseudomonas viridis</name>
    <dbReference type="NCBI Taxonomy" id="1079"/>
    <lineage>
        <taxon>Bacteria</taxon>
        <taxon>Pseudomonadati</taxon>
        <taxon>Pseudomonadota</taxon>
        <taxon>Alphaproteobacteria</taxon>
        <taxon>Hyphomicrobiales</taxon>
        <taxon>Blastochloridaceae</taxon>
        <taxon>Blastochloris</taxon>
    </lineage>
</organism>
<gene>
    <name evidence="2" type="ORF">BV133_2399</name>
</gene>
<protein>
    <submittedName>
        <fullName evidence="2">Uncharacterized protein</fullName>
    </submittedName>
</protein>
<feature type="transmembrane region" description="Helical" evidence="1">
    <location>
        <begin position="6"/>
        <end position="21"/>
    </location>
</feature>
<keyword evidence="1" id="KW-0472">Membrane</keyword>
<keyword evidence="1" id="KW-0812">Transmembrane</keyword>
<accession>A0A182D5F5</accession>
<evidence type="ECO:0000256" key="1">
    <source>
        <dbReference type="SAM" id="Phobius"/>
    </source>
</evidence>
<sequence length="144" mass="16081">MRGYWIALTPFIGLVCIIIRWRDAADRDERLHLVWTQCLHWVAVLLSMQLLFIADVARMMNSDASALSVLTLLGLGTFLAGVHIGSWRICLVGVILGAGVPEIAWLEQSALFLLLVVVVLVGIVAPIIWHSTHNFWHHTPRAKP</sequence>
<feature type="transmembrane region" description="Helical" evidence="1">
    <location>
        <begin position="110"/>
        <end position="129"/>
    </location>
</feature>
<feature type="transmembrane region" description="Helical" evidence="1">
    <location>
        <begin position="66"/>
        <end position="98"/>
    </location>
</feature>
<dbReference type="EMBL" id="AP014854">
    <property type="protein sequence ID" value="BAR99992.1"/>
    <property type="molecule type" value="Genomic_DNA"/>
</dbReference>
<reference evidence="2" key="1">
    <citation type="journal article" date="2015" name="Genome Announc.">
        <title>Complete Genome Sequence of the Bacteriochlorophyll b-Producing Photosynthetic Bacterium Blastochloris viridis.</title>
        <authorList>
            <person name="Tsukatani Y."/>
            <person name="Hirose Y."/>
            <person name="Harada J."/>
            <person name="Misawa N."/>
            <person name="Mori K."/>
            <person name="Inoue K."/>
            <person name="Tamiaki H."/>
        </authorList>
    </citation>
    <scope>NUCLEOTIDE SEQUENCE [LARGE SCALE GENOMIC DNA]</scope>
    <source>
        <strain evidence="2">DSM 133</strain>
    </source>
</reference>
<dbReference type="AlphaFoldDB" id="A0A182D5F5"/>
<proteinExistence type="predicted"/>
<keyword evidence="1" id="KW-1133">Transmembrane helix</keyword>
<evidence type="ECO:0000313" key="2">
    <source>
        <dbReference type="EMBL" id="BAR99992.1"/>
    </source>
</evidence>